<accession>A0ABD2L1J8</accession>
<dbReference type="EMBL" id="JBICBT010000580">
    <property type="protein sequence ID" value="KAL3108956.1"/>
    <property type="molecule type" value="Genomic_DNA"/>
</dbReference>
<name>A0ABD2L1J8_9BILA</name>
<keyword evidence="2" id="KW-1185">Reference proteome</keyword>
<protein>
    <submittedName>
        <fullName evidence="1">Uncharacterized protein</fullName>
    </submittedName>
</protein>
<reference evidence="1 2" key="1">
    <citation type="submission" date="2024-10" db="EMBL/GenBank/DDBJ databases">
        <authorList>
            <person name="Kim D."/>
        </authorList>
    </citation>
    <scope>NUCLEOTIDE SEQUENCE [LARGE SCALE GENOMIC DNA]</scope>
    <source>
        <strain evidence="1">BH-2024</strain>
    </source>
</reference>
<gene>
    <name evidence="1" type="ORF">niasHT_015983</name>
</gene>
<dbReference type="Proteomes" id="UP001620626">
    <property type="component" value="Unassembled WGS sequence"/>
</dbReference>
<dbReference type="AlphaFoldDB" id="A0ABD2L1J8"/>
<organism evidence="1 2">
    <name type="scientific">Heterodera trifolii</name>
    <dbReference type="NCBI Taxonomy" id="157864"/>
    <lineage>
        <taxon>Eukaryota</taxon>
        <taxon>Metazoa</taxon>
        <taxon>Ecdysozoa</taxon>
        <taxon>Nematoda</taxon>
        <taxon>Chromadorea</taxon>
        <taxon>Rhabditida</taxon>
        <taxon>Tylenchina</taxon>
        <taxon>Tylenchomorpha</taxon>
        <taxon>Tylenchoidea</taxon>
        <taxon>Heteroderidae</taxon>
        <taxon>Heteroderinae</taxon>
        <taxon>Heterodera</taxon>
    </lineage>
</organism>
<proteinExistence type="predicted"/>
<comment type="caution">
    <text evidence="1">The sequence shown here is derived from an EMBL/GenBank/DDBJ whole genome shotgun (WGS) entry which is preliminary data.</text>
</comment>
<evidence type="ECO:0000313" key="1">
    <source>
        <dbReference type="EMBL" id="KAL3108956.1"/>
    </source>
</evidence>
<evidence type="ECO:0000313" key="2">
    <source>
        <dbReference type="Proteomes" id="UP001620626"/>
    </source>
</evidence>
<sequence>MNWWTQTPWEGGEKVRSEVRDMLLQEVERVAISGIDQEQETTDVTTNLDFTEENDDPFKAFLIEQSTSNLVFPTIPSPNPSLIDIKAKAAGRC</sequence>